<proteinExistence type="predicted"/>
<evidence type="ECO:0000313" key="4">
    <source>
        <dbReference type="Proteomes" id="UP000235050"/>
    </source>
</evidence>
<feature type="region of interest" description="Disordered" evidence="1">
    <location>
        <begin position="187"/>
        <end position="256"/>
    </location>
</feature>
<dbReference type="EMBL" id="NMWU01000012">
    <property type="protein sequence ID" value="PLS31329.1"/>
    <property type="molecule type" value="Genomic_DNA"/>
</dbReference>
<feature type="signal peptide" evidence="2">
    <location>
        <begin position="1"/>
        <end position="30"/>
    </location>
</feature>
<keyword evidence="4" id="KW-1185">Reference proteome</keyword>
<organism evidence="3 4">
    <name type="scientific">Bifidobacterium margollesii</name>
    <dbReference type="NCBI Taxonomy" id="2020964"/>
    <lineage>
        <taxon>Bacteria</taxon>
        <taxon>Bacillati</taxon>
        <taxon>Actinomycetota</taxon>
        <taxon>Actinomycetes</taxon>
        <taxon>Bifidobacteriales</taxon>
        <taxon>Bifidobacteriaceae</taxon>
        <taxon>Bifidobacterium</taxon>
    </lineage>
</organism>
<evidence type="ECO:0000313" key="3">
    <source>
        <dbReference type="EMBL" id="PLS31329.1"/>
    </source>
</evidence>
<evidence type="ECO:0000256" key="2">
    <source>
        <dbReference type="SAM" id="SignalP"/>
    </source>
</evidence>
<accession>A0A2N5JAU2</accession>
<feature type="compositionally biased region" description="Polar residues" evidence="1">
    <location>
        <begin position="188"/>
        <end position="200"/>
    </location>
</feature>
<name>A0A2N5JAU2_9BIFI</name>
<feature type="compositionally biased region" description="Acidic residues" evidence="1">
    <location>
        <begin position="208"/>
        <end position="219"/>
    </location>
</feature>
<protein>
    <submittedName>
        <fullName evidence="3">Uncharacterized protein</fullName>
    </submittedName>
</protein>
<feature type="chain" id="PRO_5014930961" evidence="2">
    <location>
        <begin position="31"/>
        <end position="256"/>
    </location>
</feature>
<dbReference type="OrthoDB" id="4981342at2"/>
<dbReference type="RefSeq" id="WP_101615934.1">
    <property type="nucleotide sequence ID" value="NZ_NMWU01000012.1"/>
</dbReference>
<gene>
    <name evidence="3" type="ORF">Uis1B_0845</name>
</gene>
<dbReference type="AlphaFoldDB" id="A0A2N5JAU2"/>
<dbReference type="Proteomes" id="UP000235050">
    <property type="component" value="Unassembled WGS sequence"/>
</dbReference>
<sequence length="256" mass="27731">MKSGRNLMIAGVASALAVSLIPMMPFAATAAETSDDTAGLSSSDSISIDNAVKTTTSNLNAVYNAVYAQTSNPKSRSAQNRVDRSVDALHASDAESNALKKQGAEQLETVRSMSKGDRPLTVDKVTIVQEGNVSVQSNSGDSMVVATADLRITRHIFEDDVDWEEIVPHRFTIDTENNTVVNILAEDQNWQDTQSTNEAVSSENRSSDEDESGSIDDEYAASNDSDAQFKEGESHLFERSFRSDSEQAVYGDYGSR</sequence>
<feature type="compositionally biased region" description="Basic and acidic residues" evidence="1">
    <location>
        <begin position="227"/>
        <end position="245"/>
    </location>
</feature>
<keyword evidence="2" id="KW-0732">Signal</keyword>
<evidence type="ECO:0000256" key="1">
    <source>
        <dbReference type="SAM" id="MobiDB-lite"/>
    </source>
</evidence>
<reference evidence="3 4" key="1">
    <citation type="submission" date="2017-07" db="EMBL/GenBank/DDBJ databases">
        <title>Bifidobacterium novel species.</title>
        <authorList>
            <person name="Lugli G.A."/>
            <person name="Milani C."/>
            <person name="Duranti S."/>
            <person name="Mangifesta M."/>
        </authorList>
    </citation>
    <scope>NUCLEOTIDE SEQUENCE [LARGE SCALE GENOMIC DNA]</scope>
    <source>
        <strain evidence="4">Uis1B</strain>
    </source>
</reference>
<comment type="caution">
    <text evidence="3">The sequence shown here is derived from an EMBL/GenBank/DDBJ whole genome shotgun (WGS) entry which is preliminary data.</text>
</comment>